<feature type="region of interest" description="Disordered" evidence="5">
    <location>
        <begin position="142"/>
        <end position="186"/>
    </location>
</feature>
<keyword evidence="1" id="KW-0479">Metal-binding</keyword>
<feature type="compositionally biased region" description="Low complexity" evidence="5">
    <location>
        <begin position="148"/>
        <end position="165"/>
    </location>
</feature>
<evidence type="ECO:0000313" key="8">
    <source>
        <dbReference type="WBParaSite" id="PSAMB.scaffold10866size3775.g33673.t1"/>
    </source>
</evidence>
<feature type="compositionally biased region" description="Basic and acidic residues" evidence="5">
    <location>
        <begin position="72"/>
        <end position="84"/>
    </location>
</feature>
<dbReference type="WBParaSite" id="PSAMB.scaffold10866size3775.g33673.t1">
    <property type="protein sequence ID" value="PSAMB.scaffold10866size3775.g33673.t1"/>
    <property type="gene ID" value="PSAMB.scaffold10866size3775.g33673"/>
</dbReference>
<feature type="compositionally biased region" description="Polar residues" evidence="5">
    <location>
        <begin position="96"/>
        <end position="108"/>
    </location>
</feature>
<sequence length="296" mass="31633">MAPITRRQKLTAQQQGNEQQTATTAVRATLPTTSTIRRRTPGITNRTQPRRTQQRPQVAVAATNTSTQLQSQDRDGSVDIDLTHSRSATPAPRLAQSITIDLTDSSPEPEQPPNPLIHSTARGSGSSRHSVGRYIRPRIAGRFGANDSSSVGSSPIGSSPAGSSPADRPHTTPVGGSGAKRARIGARVNPAVSASFTDSQIEDDEEFPVIKELQEARKERIIEDSESGGPPGITCPICFDDSATVTKEGRQMMSTTCGHVFCNSCIKGLFVAGGKTAECPKCRKKISLKQIHPIFL</sequence>
<evidence type="ECO:0000313" key="7">
    <source>
        <dbReference type="Proteomes" id="UP000887566"/>
    </source>
</evidence>
<dbReference type="SUPFAM" id="SSF57850">
    <property type="entry name" value="RING/U-box"/>
    <property type="match status" value="1"/>
</dbReference>
<dbReference type="PROSITE" id="PS50089">
    <property type="entry name" value="ZF_RING_2"/>
    <property type="match status" value="1"/>
</dbReference>
<dbReference type="PANTHER" id="PTHR23041">
    <property type="entry name" value="RING FINGER DOMAIN-CONTAINING"/>
    <property type="match status" value="1"/>
</dbReference>
<keyword evidence="2 4" id="KW-0863">Zinc-finger</keyword>
<feature type="compositionally biased region" description="Low complexity" evidence="5">
    <location>
        <begin position="54"/>
        <end position="63"/>
    </location>
</feature>
<dbReference type="InterPro" id="IPR047134">
    <property type="entry name" value="RNF4"/>
</dbReference>
<organism evidence="7 8">
    <name type="scientific">Plectus sambesii</name>
    <dbReference type="NCBI Taxonomy" id="2011161"/>
    <lineage>
        <taxon>Eukaryota</taxon>
        <taxon>Metazoa</taxon>
        <taxon>Ecdysozoa</taxon>
        <taxon>Nematoda</taxon>
        <taxon>Chromadorea</taxon>
        <taxon>Plectida</taxon>
        <taxon>Plectina</taxon>
        <taxon>Plectoidea</taxon>
        <taxon>Plectidae</taxon>
        <taxon>Plectus</taxon>
    </lineage>
</organism>
<feature type="compositionally biased region" description="Polar residues" evidence="5">
    <location>
        <begin position="10"/>
        <end position="35"/>
    </location>
</feature>
<name>A0A914UMI2_9BILA</name>
<reference evidence="8" key="1">
    <citation type="submission" date="2022-11" db="UniProtKB">
        <authorList>
            <consortium name="WormBaseParasite"/>
        </authorList>
    </citation>
    <scope>IDENTIFICATION</scope>
</reference>
<keyword evidence="7" id="KW-1185">Reference proteome</keyword>
<dbReference type="Proteomes" id="UP000887566">
    <property type="component" value="Unplaced"/>
</dbReference>
<evidence type="ECO:0000256" key="2">
    <source>
        <dbReference type="ARBA" id="ARBA00022771"/>
    </source>
</evidence>
<evidence type="ECO:0000259" key="6">
    <source>
        <dbReference type="PROSITE" id="PS50089"/>
    </source>
</evidence>
<keyword evidence="3" id="KW-0862">Zinc</keyword>
<accession>A0A914UMI2</accession>
<dbReference type="AlphaFoldDB" id="A0A914UMI2"/>
<evidence type="ECO:0000256" key="5">
    <source>
        <dbReference type="SAM" id="MobiDB-lite"/>
    </source>
</evidence>
<dbReference type="PROSITE" id="PS00518">
    <property type="entry name" value="ZF_RING_1"/>
    <property type="match status" value="1"/>
</dbReference>
<evidence type="ECO:0000256" key="3">
    <source>
        <dbReference type="ARBA" id="ARBA00022833"/>
    </source>
</evidence>
<dbReference type="PANTHER" id="PTHR23041:SF78">
    <property type="entry name" value="E3 UBIQUITIN-PROTEIN LIGASE RNF4"/>
    <property type="match status" value="1"/>
</dbReference>
<dbReference type="Pfam" id="PF14634">
    <property type="entry name" value="zf-RING_5"/>
    <property type="match status" value="1"/>
</dbReference>
<proteinExistence type="predicted"/>
<dbReference type="InterPro" id="IPR013083">
    <property type="entry name" value="Znf_RING/FYVE/PHD"/>
</dbReference>
<dbReference type="GO" id="GO:0008270">
    <property type="term" value="F:zinc ion binding"/>
    <property type="evidence" value="ECO:0007669"/>
    <property type="project" value="UniProtKB-KW"/>
</dbReference>
<evidence type="ECO:0000256" key="4">
    <source>
        <dbReference type="PROSITE-ProRule" id="PRU00175"/>
    </source>
</evidence>
<dbReference type="SMART" id="SM00184">
    <property type="entry name" value="RING"/>
    <property type="match status" value="1"/>
</dbReference>
<dbReference type="Gene3D" id="3.30.40.10">
    <property type="entry name" value="Zinc/RING finger domain, C3HC4 (zinc finger)"/>
    <property type="match status" value="1"/>
</dbReference>
<feature type="domain" description="RING-type" evidence="6">
    <location>
        <begin position="235"/>
        <end position="283"/>
    </location>
</feature>
<feature type="region of interest" description="Disordered" evidence="5">
    <location>
        <begin position="1"/>
        <end position="130"/>
    </location>
</feature>
<dbReference type="InterPro" id="IPR001841">
    <property type="entry name" value="Znf_RING"/>
</dbReference>
<evidence type="ECO:0000256" key="1">
    <source>
        <dbReference type="ARBA" id="ARBA00022723"/>
    </source>
</evidence>
<dbReference type="InterPro" id="IPR017907">
    <property type="entry name" value="Znf_RING_CS"/>
</dbReference>
<protein>
    <submittedName>
        <fullName evidence="8">RING-type E3 ubiquitin transferase</fullName>
    </submittedName>
</protein>